<proteinExistence type="predicted"/>
<gene>
    <name evidence="1" type="ORF">V2W30_22540</name>
</gene>
<organism evidence="1 2">
    <name type="scientific">Streptomyces citrinus</name>
    <dbReference type="NCBI Taxonomy" id="3118173"/>
    <lineage>
        <taxon>Bacteria</taxon>
        <taxon>Bacillati</taxon>
        <taxon>Actinomycetota</taxon>
        <taxon>Actinomycetes</taxon>
        <taxon>Kitasatosporales</taxon>
        <taxon>Streptomycetaceae</taxon>
        <taxon>Streptomyces</taxon>
    </lineage>
</organism>
<dbReference type="EMBL" id="CP146022">
    <property type="protein sequence ID" value="WWQ65827.1"/>
    <property type="molecule type" value="Genomic_DNA"/>
</dbReference>
<accession>A0ACD5AF59</accession>
<name>A0ACD5AF59_9ACTN</name>
<protein>
    <submittedName>
        <fullName evidence="1">Uncharacterized protein</fullName>
    </submittedName>
</protein>
<dbReference type="Proteomes" id="UP001432251">
    <property type="component" value="Chromosome"/>
</dbReference>
<evidence type="ECO:0000313" key="2">
    <source>
        <dbReference type="Proteomes" id="UP001432251"/>
    </source>
</evidence>
<sequence>MIVHDLATAAQNILVGALAWTAAGSAALALSIVLIAGAITGMWRKS</sequence>
<keyword evidence="2" id="KW-1185">Reference proteome</keyword>
<evidence type="ECO:0000313" key="1">
    <source>
        <dbReference type="EMBL" id="WWQ65827.1"/>
    </source>
</evidence>
<reference evidence="1" key="1">
    <citation type="journal article" date="2025" name="Int. J. Syst. Evol. Microbiol.">
        <title>Streptomyces citrinus sp. nov., with yellow diffusible pigment.</title>
        <authorList>
            <person name="He Y."/>
            <person name="Yang E."/>
            <person name="Xu J."/>
            <person name="Sun Y."/>
            <person name="Sun L."/>
        </authorList>
    </citation>
    <scope>NUCLEOTIDE SEQUENCE</scope>
    <source>
        <strain evidence="1">Q6</strain>
    </source>
</reference>